<dbReference type="InterPro" id="IPR053146">
    <property type="entry name" value="QDO-like"/>
</dbReference>
<evidence type="ECO:0000313" key="2">
    <source>
        <dbReference type="EMBL" id="ALI34452.1"/>
    </source>
</evidence>
<dbReference type="InterPro" id="IPR011051">
    <property type="entry name" value="RmlC_Cupin_sf"/>
</dbReference>
<dbReference type="KEGG" id="taa:NMY3_00238"/>
<dbReference type="Pfam" id="PF07883">
    <property type="entry name" value="Cupin_2"/>
    <property type="match status" value="1"/>
</dbReference>
<keyword evidence="3" id="KW-1185">Reference proteome</keyword>
<protein>
    <submittedName>
        <fullName evidence="2">Cupin domain protein</fullName>
    </submittedName>
</protein>
<feature type="domain" description="Cupin type-2" evidence="1">
    <location>
        <begin position="45"/>
        <end position="115"/>
    </location>
</feature>
<gene>
    <name evidence="2" type="ORF">NMY3_00238</name>
</gene>
<dbReference type="InterPro" id="IPR014710">
    <property type="entry name" value="RmlC-like_jellyroll"/>
</dbReference>
<dbReference type="SUPFAM" id="SSF51182">
    <property type="entry name" value="RmlC-like cupins"/>
    <property type="match status" value="1"/>
</dbReference>
<reference evidence="3" key="1">
    <citation type="submission" date="2015-10" db="EMBL/GenBank/DDBJ databases">
        <title>Niche specialization of a soil ammonia-oxidizing archaeon, Candidatus Nitrosocosmicus oleophilus.</title>
        <authorList>
            <person name="Jung M.-Y."/>
            <person name="Rhee S.-K."/>
        </authorList>
    </citation>
    <scope>NUCLEOTIDE SEQUENCE [LARGE SCALE GENOMIC DNA]</scope>
    <source>
        <strain evidence="3">MY3</strain>
    </source>
</reference>
<accession>A0A654M5Q2</accession>
<dbReference type="EMBL" id="CP012850">
    <property type="protein sequence ID" value="ALI34452.1"/>
    <property type="molecule type" value="Genomic_DNA"/>
</dbReference>
<organism evidence="2 3">
    <name type="scientific">Candidatus Nitrosocosmicus oleophilus</name>
    <dbReference type="NCBI Taxonomy" id="1353260"/>
    <lineage>
        <taxon>Archaea</taxon>
        <taxon>Nitrososphaerota</taxon>
        <taxon>Nitrososphaeria</taxon>
        <taxon>Nitrososphaerales</taxon>
        <taxon>Nitrososphaeraceae</taxon>
        <taxon>Candidatus Nitrosocosmicus</taxon>
    </lineage>
</organism>
<dbReference type="InterPro" id="IPR013096">
    <property type="entry name" value="Cupin_2"/>
</dbReference>
<evidence type="ECO:0000313" key="3">
    <source>
        <dbReference type="Proteomes" id="UP000058925"/>
    </source>
</evidence>
<dbReference type="Gene3D" id="2.60.120.10">
    <property type="entry name" value="Jelly Rolls"/>
    <property type="match status" value="1"/>
</dbReference>
<proteinExistence type="predicted"/>
<dbReference type="PANTHER" id="PTHR36440:SF1">
    <property type="entry name" value="PUTATIVE (AFU_ORTHOLOGUE AFUA_8G07350)-RELATED"/>
    <property type="match status" value="1"/>
</dbReference>
<sequence length="162" mass="18821">MSNKNDNEVPPQDYKPIEQYILNGISYKIIVSGNQTENKYSIIEITFPPGEESEIPLHKHGNESLVMHVIEGNFSFRYDKETLEGNQETVLRFEKDISHSYRKIGKDQGKLLVTYTPAGLEDFFRELGTSKIEDSKKSIQFDPVIIHLLESNYNWRFIFESD</sequence>
<dbReference type="PANTHER" id="PTHR36440">
    <property type="entry name" value="PUTATIVE (AFU_ORTHOLOGUE AFUA_8G07350)-RELATED"/>
    <property type="match status" value="1"/>
</dbReference>
<dbReference type="GeneID" id="60420437"/>
<dbReference type="AlphaFoldDB" id="A0A654M5Q2"/>
<dbReference type="RefSeq" id="WP_196817110.1">
    <property type="nucleotide sequence ID" value="NZ_CP012850.1"/>
</dbReference>
<dbReference type="Proteomes" id="UP000058925">
    <property type="component" value="Chromosome"/>
</dbReference>
<dbReference type="OrthoDB" id="8807at2157"/>
<evidence type="ECO:0000259" key="1">
    <source>
        <dbReference type="Pfam" id="PF07883"/>
    </source>
</evidence>
<name>A0A654M5Q2_9ARCH</name>